<dbReference type="PANTHER" id="PTHR31190">
    <property type="entry name" value="DNA-BINDING DOMAIN"/>
    <property type="match status" value="1"/>
</dbReference>
<dbReference type="CDD" id="cd00018">
    <property type="entry name" value="AP2"/>
    <property type="match status" value="1"/>
</dbReference>
<dbReference type="InterPro" id="IPR036955">
    <property type="entry name" value="AP2/ERF_dom_sf"/>
</dbReference>
<evidence type="ECO:0000256" key="3">
    <source>
        <dbReference type="ARBA" id="ARBA00023125"/>
    </source>
</evidence>
<dbReference type="EMBL" id="JALJOT010000015">
    <property type="protein sequence ID" value="KAK9902808.1"/>
    <property type="molecule type" value="Genomic_DNA"/>
</dbReference>
<keyword evidence="9" id="KW-1185">Reference proteome</keyword>
<evidence type="ECO:0000256" key="4">
    <source>
        <dbReference type="ARBA" id="ARBA00023163"/>
    </source>
</evidence>
<reference evidence="8 9" key="1">
    <citation type="journal article" date="2024" name="Nat. Commun.">
        <title>Phylogenomics reveals the evolutionary origins of lichenization in chlorophyte algae.</title>
        <authorList>
            <person name="Puginier C."/>
            <person name="Libourel C."/>
            <person name="Otte J."/>
            <person name="Skaloud P."/>
            <person name="Haon M."/>
            <person name="Grisel S."/>
            <person name="Petersen M."/>
            <person name="Berrin J.G."/>
            <person name="Delaux P.M."/>
            <person name="Dal Grande F."/>
            <person name="Keller J."/>
        </authorList>
    </citation>
    <scope>NUCLEOTIDE SEQUENCE [LARGE SCALE GENOMIC DNA]</scope>
    <source>
        <strain evidence="8 9">SAG 216-7</strain>
    </source>
</reference>
<evidence type="ECO:0000313" key="8">
    <source>
        <dbReference type="EMBL" id="KAK9902808.1"/>
    </source>
</evidence>
<evidence type="ECO:0000256" key="1">
    <source>
        <dbReference type="ARBA" id="ARBA00004123"/>
    </source>
</evidence>
<evidence type="ECO:0000259" key="7">
    <source>
        <dbReference type="PROSITE" id="PS51032"/>
    </source>
</evidence>
<sequence>MCGTRFRHPHILQDIPVSVGDMFSVNSDLAASSTGRRALSVLLLASLLVAGSASRDISDVAGILSDIKTAVTKVPDAADFEAAYQQYAELLAPVMLLSNGLNFERADQAIADLFTSIANQLAGLGEAITGKVKPQVSINPTVLFNNGAANISTNLAGASAAAVGINYAPCLISTSARGFDATAAAVNFQPNVIEILAEGLAVWPQAVNIQPALIYINPWGLNVSPTGVNIAPALIAVAPTITAVGDTAVAVNPVGLAVPGGPASGASTEGFEIGGKAVLRAASPSAEFAISCIWRRRRESRDPLLVSNVRPVILSLSLAAAHHESKGFRTLAAVRLTDRGANNPFAAANSSAPAPSTSLPASSMLPAVMEEPAPGQAPTAAAAPAFLRTGWPVQSAAIQSAAVHSAAASSLSRSLASSGPMTIPQQRSLPPLAPAASSLNGNSPGVGSLPLGMPAELFAGVSGLSLPALQQGPPSLFGISPSGSGNGSGGLQSIELFQRSGLRPVGGSLPLHLPRSGLYGVSNLHIAPLDLGSAANGNGQSLGPVSSSVDSEATFSDALLGSSAPSPSTVLPIHHPQQRMKSPLSEAGSGEEKGGRPRSTLSSQLATAGRKGSAAGITKKTAGASGAGKVNGAASKAASGPVKYRGVRQRPWGKFAAEIRDPSKGSRLWLGTFDTAEEAALAYDAAARRIRGDAAITNFRPGEGPSTPVNLDFLAALGGEESDAPSEGSDPKDGRGANGFVAGSSAPAAFSAAVGLAVHLTRSVRAATAGSSPGAAFSAAQPHTPPAAALRNGVAAEGQAPFASSESADASDSAGGAMDEDDLFMGAMEIDDGGNGAPNVAGGRGRRSAGDDEDMSEVAEIMLNLKVQEGIQRNGRRKSLILDRVTPAQRTSLRRSLRGAA</sequence>
<dbReference type="InterPro" id="IPR001471">
    <property type="entry name" value="AP2/ERF_dom"/>
</dbReference>
<feature type="compositionally biased region" description="Low complexity" evidence="6">
    <location>
        <begin position="803"/>
        <end position="817"/>
    </location>
</feature>
<dbReference type="PROSITE" id="PS51032">
    <property type="entry name" value="AP2_ERF"/>
    <property type="match status" value="1"/>
</dbReference>
<feature type="region of interest" description="Disordered" evidence="6">
    <location>
        <begin position="558"/>
        <end position="642"/>
    </location>
</feature>
<dbReference type="Pfam" id="PF00847">
    <property type="entry name" value="AP2"/>
    <property type="match status" value="1"/>
</dbReference>
<keyword evidence="3" id="KW-0238">DNA-binding</keyword>
<evidence type="ECO:0000256" key="6">
    <source>
        <dbReference type="SAM" id="MobiDB-lite"/>
    </source>
</evidence>
<dbReference type="Gene3D" id="3.30.730.10">
    <property type="entry name" value="AP2/ERF domain"/>
    <property type="match status" value="1"/>
</dbReference>
<feature type="compositionally biased region" description="Low complexity" evidence="6">
    <location>
        <begin position="428"/>
        <end position="437"/>
    </location>
</feature>
<dbReference type="SUPFAM" id="SSF54171">
    <property type="entry name" value="DNA-binding domain"/>
    <property type="match status" value="1"/>
</dbReference>
<dbReference type="Proteomes" id="UP001491310">
    <property type="component" value="Unassembled WGS sequence"/>
</dbReference>
<evidence type="ECO:0000256" key="5">
    <source>
        <dbReference type="ARBA" id="ARBA00023242"/>
    </source>
</evidence>
<dbReference type="SMART" id="SM00380">
    <property type="entry name" value="AP2"/>
    <property type="match status" value="1"/>
</dbReference>
<dbReference type="PRINTS" id="PR00367">
    <property type="entry name" value="ETHRSPELEMNT"/>
</dbReference>
<protein>
    <recommendedName>
        <fullName evidence="7">AP2/ERF domain-containing protein</fullName>
    </recommendedName>
</protein>
<feature type="domain" description="AP2/ERF" evidence="7">
    <location>
        <begin position="643"/>
        <end position="700"/>
    </location>
</feature>
<comment type="caution">
    <text evidence="8">The sequence shown here is derived from an EMBL/GenBank/DDBJ whole genome shotgun (WGS) entry which is preliminary data.</text>
</comment>
<gene>
    <name evidence="8" type="ORF">WJX75_006852</name>
</gene>
<keyword evidence="4" id="KW-0804">Transcription</keyword>
<comment type="subcellular location">
    <subcellularLocation>
        <location evidence="1">Nucleus</location>
    </subcellularLocation>
</comment>
<name>A0ABR2YDC4_9CHLO</name>
<dbReference type="InterPro" id="IPR016177">
    <property type="entry name" value="DNA-bd_dom_sf"/>
</dbReference>
<evidence type="ECO:0000256" key="2">
    <source>
        <dbReference type="ARBA" id="ARBA00023015"/>
    </source>
</evidence>
<evidence type="ECO:0000313" key="9">
    <source>
        <dbReference type="Proteomes" id="UP001491310"/>
    </source>
</evidence>
<organism evidence="8 9">
    <name type="scientific">Coccomyxa subellipsoidea</name>
    <dbReference type="NCBI Taxonomy" id="248742"/>
    <lineage>
        <taxon>Eukaryota</taxon>
        <taxon>Viridiplantae</taxon>
        <taxon>Chlorophyta</taxon>
        <taxon>core chlorophytes</taxon>
        <taxon>Trebouxiophyceae</taxon>
        <taxon>Trebouxiophyceae incertae sedis</taxon>
        <taxon>Coccomyxaceae</taxon>
        <taxon>Coccomyxa</taxon>
    </lineage>
</organism>
<proteinExistence type="predicted"/>
<keyword evidence="2" id="KW-0805">Transcription regulation</keyword>
<dbReference type="InterPro" id="IPR044808">
    <property type="entry name" value="ERF_plant"/>
</dbReference>
<feature type="region of interest" description="Disordered" evidence="6">
    <location>
        <begin position="415"/>
        <end position="437"/>
    </location>
</feature>
<keyword evidence="5" id="KW-0539">Nucleus</keyword>
<feature type="region of interest" description="Disordered" evidence="6">
    <location>
        <begin position="719"/>
        <end position="740"/>
    </location>
</feature>
<feature type="region of interest" description="Disordered" evidence="6">
    <location>
        <begin position="791"/>
        <end position="853"/>
    </location>
</feature>
<accession>A0ABR2YDC4</accession>